<evidence type="ECO:0000313" key="1">
    <source>
        <dbReference type="EMBL" id="WYW21152.1"/>
    </source>
</evidence>
<organism evidence="1 2">
    <name type="scientific">Amycolatopsis coloradensis</name>
    <dbReference type="NCBI Taxonomy" id="76021"/>
    <lineage>
        <taxon>Bacteria</taxon>
        <taxon>Bacillati</taxon>
        <taxon>Actinomycetota</taxon>
        <taxon>Actinomycetes</taxon>
        <taxon>Pseudonocardiales</taxon>
        <taxon>Pseudonocardiaceae</taxon>
        <taxon>Amycolatopsis</taxon>
    </lineage>
</organism>
<evidence type="ECO:0000313" key="2">
    <source>
        <dbReference type="Proteomes" id="UP001456344"/>
    </source>
</evidence>
<gene>
    <name evidence="1" type="ORF">LCL61_36955</name>
</gene>
<proteinExistence type="predicted"/>
<protein>
    <submittedName>
        <fullName evidence="1">DUF3152 domain-containing protein</fullName>
    </submittedName>
</protein>
<dbReference type="Proteomes" id="UP001456344">
    <property type="component" value="Chromosome"/>
</dbReference>
<reference evidence="1" key="1">
    <citation type="submission" date="2023-10" db="EMBL/GenBank/DDBJ databases">
        <title>Whole genome sequencing of actinobacterial strain Amycolatopsis sp. (BCA-696) identifies the underlying plant growth-promoting genes.</title>
        <authorList>
            <person name="Gandham P."/>
            <person name="Vadla N."/>
            <person name="Saji A."/>
            <person name="Srinivas V."/>
            <person name="Ruperao P."/>
            <person name="Selvanayagam S."/>
            <person name="Saxena R.K."/>
            <person name="Rathore A."/>
            <person name="Gopalakrishnan S."/>
            <person name="Thakur V."/>
        </authorList>
    </citation>
    <scope>NUCLEOTIDE SEQUENCE</scope>
    <source>
        <strain evidence="1">BCA-696</strain>
    </source>
</reference>
<name>A0ACD5BPJ7_9PSEU</name>
<sequence length="321" mass="34306">MRTEPPHVRRDGVVVDWLPQPRSLPPAVTCGRKPTSHAAPVKKPLSVLRRIHRTWWPSIVISAALALCLTLFVTPFALETRVLRGTPAPGSPPPRPTVAAHPVARPAESAALPDGAPVIPAGSGNWRVVAGSGERTTPGSARELSYTVEIEEGVEHPSFAAEVESILADPRGWSGLGQVSFRRVDGIGAAPSFRISLTSPATSHRPDRCGFAIPYESSCYLTRDRRVVINLARWVRGAHAYQGDLAGYHRYAINHEVGHALGHGHVGCPATGMAAPVMMQQTFGLSNTYVAELNRAEPGAAANVAADGAVCRPNPWVVPER</sequence>
<keyword evidence="2" id="KW-1185">Reference proteome</keyword>
<dbReference type="EMBL" id="CP150484">
    <property type="protein sequence ID" value="WYW21152.1"/>
    <property type="molecule type" value="Genomic_DNA"/>
</dbReference>
<accession>A0ACD5BPJ7</accession>